<dbReference type="RefSeq" id="WP_020962557.1">
    <property type="nucleotide sequence ID" value="NZ_CP007493.1"/>
</dbReference>
<dbReference type="EMBL" id="CP007493">
    <property type="protein sequence ID" value="AJB42963.1"/>
    <property type="molecule type" value="Genomic_DNA"/>
</dbReference>
<protein>
    <submittedName>
        <fullName evidence="1">Replication factor A (SsDNA-binding protein)</fullName>
    </submittedName>
</protein>
<name>A0A3G1A952_9CREN</name>
<dbReference type="AlphaFoldDB" id="A0A3G1A952"/>
<proteinExistence type="predicted"/>
<accession>A0A3G1A952</accession>
<evidence type="ECO:0000313" key="1">
    <source>
        <dbReference type="EMBL" id="AJB42963.1"/>
    </source>
</evidence>
<keyword evidence="1" id="KW-0238">DNA-binding</keyword>
<reference evidence="2" key="1">
    <citation type="book" date="2010" name="EXTREMOPHILES" publisher="0:0-0">
        <title>Complete genome sequences of ten hyperthermophilic archaea reveal their metabolic capabilities and possible ecological roles.</title>
        <editorList>
            <person name="?"/>
        </editorList>
        <authorList>
            <person name="Ravin N.V."/>
            <person name="Mardanov A.V."/>
            <person name="Bonch-Osmolovskaya E.A."/>
            <person name="Skryabin K.G."/>
        </authorList>
    </citation>
    <scope>NUCLEOTIDE SEQUENCE [LARGE SCALE GENOMIC DNA]</scope>
    <source>
        <strain evidence="2">1505</strain>
    </source>
</reference>
<organism evidence="1 2">
    <name type="scientific">Thermofilum adornatum 1505</name>
    <dbReference type="NCBI Taxonomy" id="697581"/>
    <lineage>
        <taxon>Archaea</taxon>
        <taxon>Thermoproteota</taxon>
        <taxon>Thermoprotei</taxon>
        <taxon>Thermofilales</taxon>
        <taxon>Thermofilaceae</taxon>
        <taxon>Thermofilum</taxon>
    </lineage>
</organism>
<dbReference type="GeneID" id="25407340"/>
<dbReference type="InterPro" id="IPR012340">
    <property type="entry name" value="NA-bd_OB-fold"/>
</dbReference>
<sequence length="461" mass="52528">MSKTEDIIENEILKHTNISKEELERKIQEKIEEFGGIIKREAALIVLAKELGIPIPRENFSQQLSALRIKDLAVGFRGIDVEGIVISRQPLLKSSAGKEYLRFALADENDAIWVIAWGEKALELDPQLKIGQKILLSRASVRKYRDKKEIVLDKNSTIRMLENIDTSTIMELSRKLGFPLTLVEVVKSFSDDTGITLYGYNNECRPSAVRVLSKDPRLKISEGDTLLLSNCTINTFDNYSQVTCRPSSYLQKLDKKQTCFERDMEELFISGILLGYEVFSREGGKIYLLTNTGVKSIVFFRDELLAEASNLILRGTLVWGYRKIDDALREIAYTKLEGGEQIFPAFERNKRFLEVEGFIETRANIVSIDLNRKCRGAYNLFSIYVTLDDGTSTIKFLSNSSKILHEVFSMSQEELCDYTNDVIEEIIAYRQDELGGEEATIRGYISRRQRVSFLVEISPTV</sequence>
<dbReference type="GeneID" id="16573544"/>
<dbReference type="KEGG" id="tcb:TCARB_1927"/>
<dbReference type="Gene3D" id="2.40.50.140">
    <property type="entry name" value="Nucleic acid-binding proteins"/>
    <property type="match status" value="1"/>
</dbReference>
<dbReference type="STRING" id="697581.TCARB_1927"/>
<evidence type="ECO:0000313" key="2">
    <source>
        <dbReference type="Proteomes" id="UP000266720"/>
    </source>
</evidence>
<dbReference type="GO" id="GO:0003677">
    <property type="term" value="F:DNA binding"/>
    <property type="evidence" value="ECO:0007669"/>
    <property type="project" value="UniProtKB-KW"/>
</dbReference>
<dbReference type="Proteomes" id="UP000266720">
    <property type="component" value="Chromosome"/>
</dbReference>
<dbReference type="SUPFAM" id="SSF50249">
    <property type="entry name" value="Nucleic acid-binding proteins"/>
    <property type="match status" value="1"/>
</dbReference>
<gene>
    <name evidence="1" type="ORF">TCARB_1927</name>
</gene>